<protein>
    <submittedName>
        <fullName evidence="7">Lysoplasmalogenase</fullName>
    </submittedName>
</protein>
<reference evidence="7 9" key="1">
    <citation type="submission" date="2020-06" db="EMBL/GenBank/DDBJ databases">
        <title>Anoxygenic phototrophic Chloroflexota member uses a Type I reaction center.</title>
        <authorList>
            <person name="Tsuji J.M."/>
            <person name="Shaw N.A."/>
            <person name="Nagashima S."/>
            <person name="Venkiteswaran J."/>
            <person name="Schiff S.L."/>
            <person name="Hanada S."/>
            <person name="Tank M."/>
            <person name="Neufeld J.D."/>
        </authorList>
    </citation>
    <scope>NUCLEOTIDE SEQUENCE [LARGE SCALE GENOMIC DNA]</scope>
    <source>
        <strain evidence="7">L227-S17</strain>
    </source>
</reference>
<feature type="transmembrane region" description="Helical" evidence="6">
    <location>
        <begin position="180"/>
        <end position="202"/>
    </location>
</feature>
<evidence type="ECO:0000313" key="8">
    <source>
        <dbReference type="EMBL" id="WJW68233.1"/>
    </source>
</evidence>
<gene>
    <name evidence="7" type="ORF">HXX08_20785</name>
    <name evidence="8" type="ORF">OZ401_003840</name>
</gene>
<dbReference type="EMBL" id="CP128400">
    <property type="protein sequence ID" value="WJW68233.1"/>
    <property type="molecule type" value="Genomic_DNA"/>
</dbReference>
<dbReference type="GO" id="GO:0016787">
    <property type="term" value="F:hydrolase activity"/>
    <property type="evidence" value="ECO:0007669"/>
    <property type="project" value="TreeGrafter"/>
</dbReference>
<dbReference type="PANTHER" id="PTHR31885:SF6">
    <property type="entry name" value="GH04784P"/>
    <property type="match status" value="1"/>
</dbReference>
<dbReference type="Pfam" id="PF07947">
    <property type="entry name" value="YhhN"/>
    <property type="match status" value="1"/>
</dbReference>
<sequence>MEIWLGLLAAVWALLLFGGFVLGRDNPEKTYRMPLNTRLSSSFMLMVAGWSWVLAVGTKPGNYAFFIALGMTLGFIGDLCMASVIPLSQPALGGICAFGIGHVFYIVALLTFGNSNGLDSPIPRWLALILWWLIGLGGWYIVVGCKGKPDVLRLAALPYALLLSSTAGFAGGLAVQSPGFIYLAVGAALFLFSDLLIAAQLFSGLNFRHIGDVIWLTYGPAQFLIVYSIINALSVSSFN</sequence>
<organism evidence="7 9">
    <name type="scientific">Candidatus Chlorohelix allophototropha</name>
    <dbReference type="NCBI Taxonomy" id="3003348"/>
    <lineage>
        <taxon>Bacteria</taxon>
        <taxon>Bacillati</taxon>
        <taxon>Chloroflexota</taxon>
        <taxon>Chloroflexia</taxon>
        <taxon>Candidatus Chloroheliales</taxon>
        <taxon>Candidatus Chloroheliaceae</taxon>
        <taxon>Candidatus Chlorohelix</taxon>
    </lineage>
</organism>
<evidence type="ECO:0000256" key="4">
    <source>
        <dbReference type="ARBA" id="ARBA00022989"/>
    </source>
</evidence>
<evidence type="ECO:0000256" key="5">
    <source>
        <dbReference type="ARBA" id="ARBA00023136"/>
    </source>
</evidence>
<keyword evidence="10" id="KW-1185">Reference proteome</keyword>
<feature type="transmembrane region" description="Helical" evidence="6">
    <location>
        <begin position="214"/>
        <end position="233"/>
    </location>
</feature>
<evidence type="ECO:0000313" key="9">
    <source>
        <dbReference type="Proteomes" id="UP000521676"/>
    </source>
</evidence>
<dbReference type="EMBL" id="JACATZ010000003">
    <property type="protein sequence ID" value="NWJ48299.1"/>
    <property type="molecule type" value="Genomic_DNA"/>
</dbReference>
<dbReference type="InterPro" id="IPR012506">
    <property type="entry name" value="TMEM86B-like"/>
</dbReference>
<dbReference type="GO" id="GO:0016020">
    <property type="term" value="C:membrane"/>
    <property type="evidence" value="ECO:0007669"/>
    <property type="project" value="UniProtKB-SubCell"/>
</dbReference>
<comment type="subcellular location">
    <subcellularLocation>
        <location evidence="1">Membrane</location>
        <topology evidence="1">Multi-pass membrane protein</topology>
    </subcellularLocation>
</comment>
<accession>A0A8T7M862</accession>
<dbReference type="Proteomes" id="UP001431572">
    <property type="component" value="Chromosome 2"/>
</dbReference>
<feature type="transmembrane region" description="Helical" evidence="6">
    <location>
        <begin position="125"/>
        <end position="142"/>
    </location>
</feature>
<dbReference type="AlphaFoldDB" id="A0A8T7M862"/>
<feature type="transmembrane region" description="Helical" evidence="6">
    <location>
        <begin position="39"/>
        <end position="56"/>
    </location>
</feature>
<evidence type="ECO:0000256" key="2">
    <source>
        <dbReference type="ARBA" id="ARBA00007375"/>
    </source>
</evidence>
<feature type="transmembrane region" description="Helical" evidence="6">
    <location>
        <begin position="63"/>
        <end position="85"/>
    </location>
</feature>
<keyword evidence="3 6" id="KW-0812">Transmembrane</keyword>
<dbReference type="Proteomes" id="UP000521676">
    <property type="component" value="Unassembled WGS sequence"/>
</dbReference>
<comment type="similarity">
    <text evidence="2">Belongs to the TMEM86 family.</text>
</comment>
<dbReference type="RefSeq" id="WP_341470137.1">
    <property type="nucleotide sequence ID" value="NZ_CP128400.1"/>
</dbReference>
<name>A0A8T7M862_9CHLR</name>
<dbReference type="PANTHER" id="PTHR31885">
    <property type="entry name" value="GH04784P"/>
    <property type="match status" value="1"/>
</dbReference>
<evidence type="ECO:0000313" key="10">
    <source>
        <dbReference type="Proteomes" id="UP001431572"/>
    </source>
</evidence>
<feature type="transmembrane region" description="Helical" evidence="6">
    <location>
        <begin position="154"/>
        <end position="173"/>
    </location>
</feature>
<evidence type="ECO:0000256" key="3">
    <source>
        <dbReference type="ARBA" id="ARBA00022692"/>
    </source>
</evidence>
<keyword evidence="5 6" id="KW-0472">Membrane</keyword>
<evidence type="ECO:0000256" key="6">
    <source>
        <dbReference type="SAM" id="Phobius"/>
    </source>
</evidence>
<evidence type="ECO:0000313" key="7">
    <source>
        <dbReference type="EMBL" id="NWJ48299.1"/>
    </source>
</evidence>
<reference evidence="8" key="2">
    <citation type="journal article" date="2024" name="Nature">
        <title>Anoxygenic phototroph of the Chloroflexota uses a type I reaction centre.</title>
        <authorList>
            <person name="Tsuji J.M."/>
            <person name="Shaw N.A."/>
            <person name="Nagashima S."/>
            <person name="Venkiteswaran J.J."/>
            <person name="Schiff S.L."/>
            <person name="Watanabe T."/>
            <person name="Fukui M."/>
            <person name="Hanada S."/>
            <person name="Tank M."/>
            <person name="Neufeld J.D."/>
        </authorList>
    </citation>
    <scope>NUCLEOTIDE SEQUENCE</scope>
    <source>
        <strain evidence="8">L227-S17</strain>
    </source>
</reference>
<evidence type="ECO:0000256" key="1">
    <source>
        <dbReference type="ARBA" id="ARBA00004141"/>
    </source>
</evidence>
<keyword evidence="4 6" id="KW-1133">Transmembrane helix</keyword>
<feature type="transmembrane region" description="Helical" evidence="6">
    <location>
        <begin position="91"/>
        <end position="113"/>
    </location>
</feature>
<proteinExistence type="inferred from homology"/>